<protein>
    <recommendedName>
        <fullName evidence="4">Protein kinase domain-containing protein</fullName>
    </recommendedName>
</protein>
<dbReference type="Gene3D" id="1.10.510.10">
    <property type="entry name" value="Transferase(Phosphotransferase) domain 1"/>
    <property type="match status" value="2"/>
</dbReference>
<dbReference type="SUPFAM" id="SSF56112">
    <property type="entry name" value="Protein kinase-like (PK-like)"/>
    <property type="match status" value="2"/>
</dbReference>
<dbReference type="PANTHER" id="PTHR44305:SF24">
    <property type="entry name" value="TYROSINE-PROTEIN KINASE C03B1.5-RELATED"/>
    <property type="match status" value="1"/>
</dbReference>
<evidence type="ECO:0000256" key="1">
    <source>
        <dbReference type="SAM" id="MobiDB-lite"/>
    </source>
</evidence>
<accession>A0AAD1Y8S9</accession>
<proteinExistence type="predicted"/>
<dbReference type="AlphaFoldDB" id="A0AAD1Y8S9"/>
<evidence type="ECO:0008006" key="4">
    <source>
        <dbReference type="Google" id="ProtNLM"/>
    </source>
</evidence>
<gene>
    <name evidence="2" type="ORF">ECRASSUSDP1_LOCUS28231</name>
</gene>
<evidence type="ECO:0000313" key="2">
    <source>
        <dbReference type="EMBL" id="CAI2386609.1"/>
    </source>
</evidence>
<evidence type="ECO:0000313" key="3">
    <source>
        <dbReference type="Proteomes" id="UP001295684"/>
    </source>
</evidence>
<keyword evidence="3" id="KW-1185">Reference proteome</keyword>
<reference evidence="2" key="1">
    <citation type="submission" date="2023-07" db="EMBL/GenBank/DDBJ databases">
        <authorList>
            <consortium name="AG Swart"/>
            <person name="Singh M."/>
            <person name="Singh A."/>
            <person name="Seah K."/>
            <person name="Emmerich C."/>
        </authorList>
    </citation>
    <scope>NUCLEOTIDE SEQUENCE</scope>
    <source>
        <strain evidence="2">DP1</strain>
    </source>
</reference>
<dbReference type="PANTHER" id="PTHR44305">
    <property type="entry name" value="SI:DKEY-192D15.2-RELATED"/>
    <property type="match status" value="1"/>
</dbReference>
<feature type="region of interest" description="Disordered" evidence="1">
    <location>
        <begin position="227"/>
        <end position="249"/>
    </location>
</feature>
<comment type="caution">
    <text evidence="2">The sequence shown here is derived from an EMBL/GenBank/DDBJ whole genome shotgun (WGS) entry which is preliminary data.</text>
</comment>
<sequence length="482" mass="55749">MVCSKNSSLPSKIPCIPENSLNCNDVKEFLAQITAFGMKTKEKFCITLFSVLNKRRSFSPQSLLREQQMRAQISNFATSLKKIEFDDELMPFKKGAVNCYPYFEEQELLRIWEQITASLSSLRHRNLCHREVCPSNILVTQFEDSQPKGLPGDQNCSLLKKIKVFQHKNMQEKPMFPKLVHEPMPRQKTFKFPRISSLETIKANLTRLPKFEELTCFRKNKGSFTTRFSTRSSHTRNSEIPQYESPKQTPNVFPLSPSKLHLRSQRLLNFSSLPVKKPERFVSGCKILISDNLCTINQVRRPLPKLSPENLSMTDLTFASPLIEGFCQEFHAWNKLIGKEFRYKTPAEEDVYSLGCIFLNTLVLHKERVHRIKRKVNRCKSSRERTEVITQALQHSTERSGQNLPYHSVKEMIKLISCCLNPCSKERPSFDAVLGLIQCMPPQRNVRKRVCSPEVLSQESSFDSLCNLSTDEKIPNKFRYLN</sequence>
<dbReference type="Proteomes" id="UP001295684">
    <property type="component" value="Unassembled WGS sequence"/>
</dbReference>
<dbReference type="InterPro" id="IPR011009">
    <property type="entry name" value="Kinase-like_dom_sf"/>
</dbReference>
<name>A0AAD1Y8S9_EUPCR</name>
<dbReference type="InterPro" id="IPR053083">
    <property type="entry name" value="TF_kinase-domain_protein"/>
</dbReference>
<organism evidence="2 3">
    <name type="scientific">Euplotes crassus</name>
    <dbReference type="NCBI Taxonomy" id="5936"/>
    <lineage>
        <taxon>Eukaryota</taxon>
        <taxon>Sar</taxon>
        <taxon>Alveolata</taxon>
        <taxon>Ciliophora</taxon>
        <taxon>Intramacronucleata</taxon>
        <taxon>Spirotrichea</taxon>
        <taxon>Hypotrichia</taxon>
        <taxon>Euplotida</taxon>
        <taxon>Euplotidae</taxon>
        <taxon>Moneuplotes</taxon>
    </lineage>
</organism>
<dbReference type="EMBL" id="CAMPGE010029133">
    <property type="protein sequence ID" value="CAI2386609.1"/>
    <property type="molecule type" value="Genomic_DNA"/>
</dbReference>